<evidence type="ECO:0000313" key="4">
    <source>
        <dbReference type="Proteomes" id="UP001152519"/>
    </source>
</evidence>
<dbReference type="Pfam" id="PF00754">
    <property type="entry name" value="F5_F8_type_C"/>
    <property type="match status" value="1"/>
</dbReference>
<keyword evidence="1" id="KW-0732">Signal</keyword>
<comment type="caution">
    <text evidence="3">The sequence shown here is derived from an EMBL/GenBank/DDBJ whole genome shotgun (WGS) entry which is preliminary data.</text>
</comment>
<keyword evidence="3" id="KW-0456">Lyase</keyword>
<dbReference type="InterPro" id="IPR008979">
    <property type="entry name" value="Galactose-bd-like_sf"/>
</dbReference>
<gene>
    <name evidence="3" type="ORF">SCOCK_190012</name>
</gene>
<evidence type="ECO:0000313" key="3">
    <source>
        <dbReference type="EMBL" id="CAG6392844.1"/>
    </source>
</evidence>
<evidence type="ECO:0000259" key="2">
    <source>
        <dbReference type="PROSITE" id="PS50022"/>
    </source>
</evidence>
<proteinExistence type="predicted"/>
<organism evidence="3 4">
    <name type="scientific">Actinacidiphila cocklensis</name>
    <dbReference type="NCBI Taxonomy" id="887465"/>
    <lineage>
        <taxon>Bacteria</taxon>
        <taxon>Bacillati</taxon>
        <taxon>Actinomycetota</taxon>
        <taxon>Actinomycetes</taxon>
        <taxon>Kitasatosporales</taxon>
        <taxon>Streptomycetaceae</taxon>
        <taxon>Actinacidiphila</taxon>
    </lineage>
</organism>
<dbReference type="SMART" id="SM00231">
    <property type="entry name" value="FA58C"/>
    <property type="match status" value="1"/>
</dbReference>
<dbReference type="Pfam" id="PF12708">
    <property type="entry name" value="Pect-lyase_RHGA_epim"/>
    <property type="match status" value="1"/>
</dbReference>
<dbReference type="SUPFAM" id="SSF51126">
    <property type="entry name" value="Pectin lyase-like"/>
    <property type="match status" value="2"/>
</dbReference>
<dbReference type="Gene3D" id="1.20.1270.90">
    <property type="entry name" value="AF1782-like"/>
    <property type="match status" value="1"/>
</dbReference>
<dbReference type="InterPro" id="IPR000421">
    <property type="entry name" value="FA58C"/>
</dbReference>
<dbReference type="Proteomes" id="UP001152519">
    <property type="component" value="Unassembled WGS sequence"/>
</dbReference>
<feature type="domain" description="F5/8 type C" evidence="2">
    <location>
        <begin position="404"/>
        <end position="548"/>
    </location>
</feature>
<dbReference type="EMBL" id="CAJSLV010000047">
    <property type="protein sequence ID" value="CAG6392844.1"/>
    <property type="molecule type" value="Genomic_DNA"/>
</dbReference>
<dbReference type="InterPro" id="IPR024535">
    <property type="entry name" value="RHGA/B-epi-like_pectate_lyase"/>
</dbReference>
<dbReference type="Gene3D" id="2.60.120.260">
    <property type="entry name" value="Galactose-binding domain-like"/>
    <property type="match status" value="1"/>
</dbReference>
<sequence>MPPRRIRIRIRALLRAPALLLLAAVALLLPASLPASAAAPSLYPLGVGADLGPQPFTLGLTASAGDDAGGLKTGTQDGTPYWRTDVAAGTGYLAFDLDSEYTDTVTADQLTVAVTYQDTGSGTLRLTRGAGEVLGSAALADSGAFRTEAFLVPADFSAGRELRISGVQGDAPADVTVSAVRVTTGLSVNLGTAVDSRGVSPRAGDNDTHLVTGVQDGRGYWGTDQSHPGAETGFFYMNADDGTLYDNRDPVAVSIDYFDQGNGSIQLEYDSPGDTIPQMFKKSPLFTYGDSGTWKTHTFLLDDAILTNRSNGSDFRITTGGGAAELKVARVSVTALPTVLDPTTGLKQLVAQADTAYSAAREGTRDGQYPVGARETLKAATDTARSVANGTGVTDEQARTAFHTLAGALDAFHATVVNTDLAHLGTATASSTAAGSSPAAAIDGDGGTAWVSGDAGKGETFTADLGAAQRVSQVKAVWGGAFAPDYTVQLSTDGTHFTEAGRTGSTGPGDVFATAFPATTARYVRLVVHGYAAGVTKVELAQLKVYDQRVVTAHPKLVATRYPAASPVVADFDVRDHGADATGHKDATAAVQATLYDCQDAGGGTVWMGAGTYRITGTVEIPAFCSLRGDRRDPDQGKGDYGTLIRADLPSGADGPVLFRVGGSASVQGLTTYYPNQSATRPVPYNYTFEIPGSAWASDENFMMSTVEHVTMLNSYKGVGISTMTDERGRPAVQGQVHESATLDDIKGTVLSEGAVAYNGSDVGTWNDITFSNAYWAGAPAAYQPPKRAALDGWTRANGTGLVLGDLEWDQFSRITLSDYRTGIHVVKGQRATFTGAFVQTRVLRTDVALQLDDLDSRWGMTLAGSTLQGSTASVRNTTAGYVKATGSTLTGPTSGTVITMPGTAPAYRAPAADPRPRRNVLYVASSAPHGVGYQPAADATAAIQQVLDRAGAQGGGLVYLPAGWYRIGGHLSVPAGVELRGAAASPNRDESQNSGGTVLLGYAGRDSADAATATATVTLDGTGAGVRGLRVFHPENNPATGYVPYPYDIRGAGRGSYVVDVGLTNAWNGVDMASDRNDGFVVHKLTGVFLNRGVNVGAADGGRINGVLSNGNGVARVGYGIPNWGLGSNLFPQTIDGVTRKNTDLVHVDGARDLTVVDVFGYGMHNGLVVDSGDVHAFNLGTDNLGDGGYTVKAGADAQVSAVNVMRYNGTTSTGPAKLYGIMVINMVQQSVTAAADPATGGTVRVTGNATEPGRYEKGDTVTATAVPAPGFRLLGWTLDGTDLGSTAPTVGIPVTADRTVVAAFGPASAG</sequence>
<dbReference type="RefSeq" id="WP_251487900.1">
    <property type="nucleotide sequence ID" value="NZ_CAJSLV010000047.1"/>
</dbReference>
<dbReference type="PROSITE" id="PS50022">
    <property type="entry name" value="FA58C_3"/>
    <property type="match status" value="1"/>
</dbReference>
<feature type="signal peptide" evidence="1">
    <location>
        <begin position="1"/>
        <end position="37"/>
    </location>
</feature>
<accession>A0A9W4DMF4</accession>
<protein>
    <submittedName>
        <fullName evidence="3">Pectate lyase superfamily protein</fullName>
    </submittedName>
</protein>
<dbReference type="Pfam" id="PF18998">
    <property type="entry name" value="Flg_new_2"/>
    <property type="match status" value="1"/>
</dbReference>
<dbReference type="InterPro" id="IPR044060">
    <property type="entry name" value="Bacterial_rp_domain"/>
</dbReference>
<dbReference type="InterPro" id="IPR011050">
    <property type="entry name" value="Pectin_lyase_fold/virulence"/>
</dbReference>
<reference evidence="3" key="1">
    <citation type="submission" date="2021-05" db="EMBL/GenBank/DDBJ databases">
        <authorList>
            <person name="Arsene-Ploetze F."/>
        </authorList>
    </citation>
    <scope>NUCLEOTIDE SEQUENCE</scope>
    <source>
        <strain evidence="3">DSM 42138</strain>
    </source>
</reference>
<dbReference type="InterPro" id="IPR012334">
    <property type="entry name" value="Pectin_lyas_fold"/>
</dbReference>
<keyword evidence="4" id="KW-1185">Reference proteome</keyword>
<name>A0A9W4DMF4_9ACTN</name>
<evidence type="ECO:0000256" key="1">
    <source>
        <dbReference type="SAM" id="SignalP"/>
    </source>
</evidence>
<dbReference type="Gene3D" id="2.160.20.10">
    <property type="entry name" value="Single-stranded right-handed beta-helix, Pectin lyase-like"/>
    <property type="match status" value="2"/>
</dbReference>
<feature type="chain" id="PRO_5040728431" evidence="1">
    <location>
        <begin position="38"/>
        <end position="1312"/>
    </location>
</feature>
<dbReference type="GO" id="GO:0016829">
    <property type="term" value="F:lyase activity"/>
    <property type="evidence" value="ECO:0007669"/>
    <property type="project" value="UniProtKB-KW"/>
</dbReference>
<dbReference type="SUPFAM" id="SSF49785">
    <property type="entry name" value="Galactose-binding domain-like"/>
    <property type="match status" value="1"/>
</dbReference>